<feature type="compositionally biased region" description="Low complexity" evidence="1">
    <location>
        <begin position="394"/>
        <end position="408"/>
    </location>
</feature>
<feature type="region of interest" description="Disordered" evidence="1">
    <location>
        <begin position="13"/>
        <end position="43"/>
    </location>
</feature>
<feature type="region of interest" description="Disordered" evidence="1">
    <location>
        <begin position="58"/>
        <end position="131"/>
    </location>
</feature>
<name>A0ABQ7GCV3_DUNSA</name>
<feature type="compositionally biased region" description="Basic residues" evidence="1">
    <location>
        <begin position="83"/>
        <end position="94"/>
    </location>
</feature>
<protein>
    <submittedName>
        <fullName evidence="2">Uncharacterized protein</fullName>
    </submittedName>
</protein>
<evidence type="ECO:0000313" key="3">
    <source>
        <dbReference type="Proteomes" id="UP000815325"/>
    </source>
</evidence>
<dbReference type="EMBL" id="MU069878">
    <property type="protein sequence ID" value="KAF5832378.1"/>
    <property type="molecule type" value="Genomic_DNA"/>
</dbReference>
<sequence length="528" mass="56692">MRQELCCTFYPLREESSSQQSSHSLPHESGERLASTSPPMAFLQKVPELMRPTGKLIRSSAVHPSPTGLKPTAHPDLNSKGYHDHHGHLHHKLGKLVADPSPPSSSDRPSVDTKDSSSSKQERLILGKHGPEIMTMVPPKHVAREGPDARLVLLPTPAAAVPSPPSSPSSGDGVLILPGSKWVGNPAPFLRHDADRANCDANHNVKGHTPGLHPPGMCAPHGHSGSCSSSPSSSPPGSSEFLDSGSEDADAPAAHTPSQELHAVQPANLPSNLSSGVQATLQQLSHTLKGWHLWDHLPLLRAHLHPGKEPPCGKEALTYDSLCTLMRACAPMSWGPSSEQELEQLLSLALLVQERGNLRRPMPFVPPQQSLNVHTPKQVRSHRVAHQGADDGDSALPQLSQSAAAAAAHFQHSGQPGSEGHFGLAHAHSSAAPQRHLWIPQQQRQSPKQQQLQAAPAQPTRTPYFQFESDDESEHDQDVAASRGVLRADAQRERMVKMLSGKMGQELFGQRGALLLPAKVGAAHVHEC</sequence>
<gene>
    <name evidence="2" type="ORF">DUNSADRAFT_11750</name>
</gene>
<keyword evidence="3" id="KW-1185">Reference proteome</keyword>
<accession>A0ABQ7GCV3</accession>
<comment type="caution">
    <text evidence="2">The sequence shown here is derived from an EMBL/GenBank/DDBJ whole genome shotgun (WGS) entry which is preliminary data.</text>
</comment>
<organism evidence="2 3">
    <name type="scientific">Dunaliella salina</name>
    <name type="common">Green alga</name>
    <name type="synonym">Protococcus salinus</name>
    <dbReference type="NCBI Taxonomy" id="3046"/>
    <lineage>
        <taxon>Eukaryota</taxon>
        <taxon>Viridiplantae</taxon>
        <taxon>Chlorophyta</taxon>
        <taxon>core chlorophytes</taxon>
        <taxon>Chlorophyceae</taxon>
        <taxon>CS clade</taxon>
        <taxon>Chlamydomonadales</taxon>
        <taxon>Dunaliellaceae</taxon>
        <taxon>Dunaliella</taxon>
    </lineage>
</organism>
<evidence type="ECO:0000313" key="2">
    <source>
        <dbReference type="EMBL" id="KAF5832378.1"/>
    </source>
</evidence>
<dbReference type="Proteomes" id="UP000815325">
    <property type="component" value="Unassembled WGS sequence"/>
</dbReference>
<feature type="compositionally biased region" description="Low complexity" evidence="1">
    <location>
        <begin position="440"/>
        <end position="459"/>
    </location>
</feature>
<feature type="region of interest" description="Disordered" evidence="1">
    <location>
        <begin position="201"/>
        <end position="260"/>
    </location>
</feature>
<feature type="region of interest" description="Disordered" evidence="1">
    <location>
        <begin position="364"/>
        <end position="482"/>
    </location>
</feature>
<feature type="compositionally biased region" description="Basic and acidic residues" evidence="1">
    <location>
        <begin position="109"/>
        <end position="131"/>
    </location>
</feature>
<feature type="compositionally biased region" description="Low complexity" evidence="1">
    <location>
        <begin position="220"/>
        <end position="239"/>
    </location>
</feature>
<evidence type="ECO:0000256" key="1">
    <source>
        <dbReference type="SAM" id="MobiDB-lite"/>
    </source>
</evidence>
<reference evidence="2" key="1">
    <citation type="submission" date="2017-08" db="EMBL/GenBank/DDBJ databases">
        <authorList>
            <person name="Polle J.E."/>
            <person name="Barry K."/>
            <person name="Cushman J."/>
            <person name="Schmutz J."/>
            <person name="Tran D."/>
            <person name="Hathwaick L.T."/>
            <person name="Yim W.C."/>
            <person name="Jenkins J."/>
            <person name="Mckie-Krisberg Z.M."/>
            <person name="Prochnik S."/>
            <person name="Lindquist E."/>
            <person name="Dockter R.B."/>
            <person name="Adam C."/>
            <person name="Molina H."/>
            <person name="Bunkerborg J."/>
            <person name="Jin E."/>
            <person name="Buchheim M."/>
            <person name="Magnuson J."/>
        </authorList>
    </citation>
    <scope>NUCLEOTIDE SEQUENCE</scope>
    <source>
        <strain evidence="2">CCAP 19/18</strain>
    </source>
</reference>
<proteinExistence type="predicted"/>